<sequence>MGDGGADEVLVVGAGPVGLTAACQLARLGVRPRVVETLAIPTTESRAVAVQARNMEMLAALGVLDRLEERGRRIPGLEISDGRTGRTHARMEFGEIPSRHPYMLDLPQPDTEAALAERAVELGVVVERGVTLTTLTQDDDGVDVTLRSASGAERTARFGWVVGADGGHSTVRAQVGTTLHGSFVGQHFAMADVDVETTLSLDTIRMFTHPDGPGMLFPMAGTRARVLFQVAEPGDGDPTLAQIQALAEARMGGAVNCSDPRWLTYFEIHHAQIPRYRFGRVLLGGDAAHVHSPAGAQGMNTGMQDAANLAWKLALVARGRADAALLDTYHDERHPVGADVVRQTTTLTNIGTATGAEAVVRNLAFFVVGHVRRIGEAAATKTAELTVAYPHSSLSVQHGRGVRAGDHAPDPAGTSVAVEQLLARPGFTLLVFGPADLDRLAATLGELGTVVPVVTEADRGVGVVDADGVLAHAYGLGSGGLALIRPDGYLGLVADSADDRLLHHYLQVNLHVGSRATA</sequence>
<comment type="caution">
    <text evidence="5">The sequence shown here is derived from an EMBL/GenBank/DDBJ whole genome shotgun (WGS) entry which is preliminary data.</text>
</comment>
<dbReference type="InterPro" id="IPR050641">
    <property type="entry name" value="RIFMO-like"/>
</dbReference>
<evidence type="ECO:0000256" key="3">
    <source>
        <dbReference type="ARBA" id="ARBA00022827"/>
    </source>
</evidence>
<evidence type="ECO:0000256" key="2">
    <source>
        <dbReference type="ARBA" id="ARBA00022630"/>
    </source>
</evidence>
<proteinExistence type="predicted"/>
<dbReference type="Gene3D" id="3.50.50.60">
    <property type="entry name" value="FAD/NAD(P)-binding domain"/>
    <property type="match status" value="1"/>
</dbReference>
<dbReference type="PRINTS" id="PR00420">
    <property type="entry name" value="RNGMNOXGNASE"/>
</dbReference>
<feature type="domain" description="FAD-binding" evidence="4">
    <location>
        <begin position="8"/>
        <end position="344"/>
    </location>
</feature>
<dbReference type="PANTHER" id="PTHR43004:SF19">
    <property type="entry name" value="BINDING MONOOXYGENASE, PUTATIVE (JCVI)-RELATED"/>
    <property type="match status" value="1"/>
</dbReference>
<name>A0A4V2PHD2_PSEEN</name>
<evidence type="ECO:0000313" key="6">
    <source>
        <dbReference type="Proteomes" id="UP000295560"/>
    </source>
</evidence>
<dbReference type="EMBL" id="SMFZ01000002">
    <property type="protein sequence ID" value="TCK20256.1"/>
    <property type="molecule type" value="Genomic_DNA"/>
</dbReference>
<dbReference type="Gene3D" id="3.30.70.2450">
    <property type="match status" value="1"/>
</dbReference>
<comment type="cofactor">
    <cofactor evidence="1">
        <name>FAD</name>
        <dbReference type="ChEBI" id="CHEBI:57692"/>
    </cofactor>
</comment>
<protein>
    <submittedName>
        <fullName evidence="5">2-polyprenyl-6-methoxyphenol hydroxylase-like FAD-dependent oxidoreductase</fullName>
    </submittedName>
</protein>
<reference evidence="5 6" key="1">
    <citation type="submission" date="2019-03" db="EMBL/GenBank/DDBJ databases">
        <title>Sequencing the genomes of 1000 actinobacteria strains.</title>
        <authorList>
            <person name="Klenk H.-P."/>
        </authorList>
    </citation>
    <scope>NUCLEOTIDE SEQUENCE [LARGE SCALE GENOMIC DNA]</scope>
    <source>
        <strain evidence="5 6">DSM 44969</strain>
    </source>
</reference>
<dbReference type="InterPro" id="IPR036188">
    <property type="entry name" value="FAD/NAD-bd_sf"/>
</dbReference>
<dbReference type="GO" id="GO:0016709">
    <property type="term" value="F:oxidoreductase activity, acting on paired donors, with incorporation or reduction of molecular oxygen, NAD(P)H as one donor, and incorporation of one atom of oxygen"/>
    <property type="evidence" value="ECO:0007669"/>
    <property type="project" value="UniProtKB-ARBA"/>
</dbReference>
<evidence type="ECO:0000259" key="4">
    <source>
        <dbReference type="Pfam" id="PF01494"/>
    </source>
</evidence>
<dbReference type="Gene3D" id="3.40.30.120">
    <property type="match status" value="1"/>
</dbReference>
<gene>
    <name evidence="5" type="ORF">EV378_4207</name>
</gene>
<dbReference type="SUPFAM" id="SSF51905">
    <property type="entry name" value="FAD/NAD(P)-binding domain"/>
    <property type="match status" value="1"/>
</dbReference>
<organism evidence="5 6">
    <name type="scientific">Pseudonocardia endophytica</name>
    <dbReference type="NCBI Taxonomy" id="401976"/>
    <lineage>
        <taxon>Bacteria</taxon>
        <taxon>Bacillati</taxon>
        <taxon>Actinomycetota</taxon>
        <taxon>Actinomycetes</taxon>
        <taxon>Pseudonocardiales</taxon>
        <taxon>Pseudonocardiaceae</taxon>
        <taxon>Pseudonocardia</taxon>
    </lineage>
</organism>
<evidence type="ECO:0000256" key="1">
    <source>
        <dbReference type="ARBA" id="ARBA00001974"/>
    </source>
</evidence>
<dbReference type="Proteomes" id="UP000295560">
    <property type="component" value="Unassembled WGS sequence"/>
</dbReference>
<keyword evidence="3" id="KW-0274">FAD</keyword>
<keyword evidence="2" id="KW-0285">Flavoprotein</keyword>
<dbReference type="InterPro" id="IPR002938">
    <property type="entry name" value="FAD-bd"/>
</dbReference>
<keyword evidence="6" id="KW-1185">Reference proteome</keyword>
<evidence type="ECO:0000313" key="5">
    <source>
        <dbReference type="EMBL" id="TCK20256.1"/>
    </source>
</evidence>
<dbReference type="PANTHER" id="PTHR43004">
    <property type="entry name" value="TRK SYSTEM POTASSIUM UPTAKE PROTEIN"/>
    <property type="match status" value="1"/>
</dbReference>
<accession>A0A4V2PHD2</accession>
<dbReference type="AlphaFoldDB" id="A0A4V2PHD2"/>
<dbReference type="Pfam" id="PF01494">
    <property type="entry name" value="FAD_binding_3"/>
    <property type="match status" value="1"/>
</dbReference>
<dbReference type="GO" id="GO:0071949">
    <property type="term" value="F:FAD binding"/>
    <property type="evidence" value="ECO:0007669"/>
    <property type="project" value="InterPro"/>
</dbReference>